<keyword evidence="1" id="KW-1133">Transmembrane helix</keyword>
<dbReference type="SUPFAM" id="SSF48317">
    <property type="entry name" value="Acid phosphatase/Vanadium-dependent haloperoxidase"/>
    <property type="match status" value="1"/>
</dbReference>
<name>A0A318H7S1_9MYCO</name>
<evidence type="ECO:0000256" key="1">
    <source>
        <dbReference type="SAM" id="Phobius"/>
    </source>
</evidence>
<dbReference type="OrthoDB" id="4764155at2"/>
<dbReference type="EMBL" id="QJJU01000031">
    <property type="protein sequence ID" value="PXX00906.1"/>
    <property type="molecule type" value="Genomic_DNA"/>
</dbReference>
<dbReference type="Proteomes" id="UP000247781">
    <property type="component" value="Unassembled WGS sequence"/>
</dbReference>
<organism evidence="2 3">
    <name type="scientific">Mycolicibacterium moriokaense</name>
    <dbReference type="NCBI Taxonomy" id="39691"/>
    <lineage>
        <taxon>Bacteria</taxon>
        <taxon>Bacillati</taxon>
        <taxon>Actinomycetota</taxon>
        <taxon>Actinomycetes</taxon>
        <taxon>Mycobacteriales</taxon>
        <taxon>Mycobacteriaceae</taxon>
        <taxon>Mycolicibacterium</taxon>
    </lineage>
</organism>
<evidence type="ECO:0008006" key="4">
    <source>
        <dbReference type="Google" id="ProtNLM"/>
    </source>
</evidence>
<keyword evidence="1" id="KW-0812">Transmembrane</keyword>
<feature type="transmembrane region" description="Helical" evidence="1">
    <location>
        <begin position="155"/>
        <end position="173"/>
    </location>
</feature>
<dbReference type="AlphaFoldDB" id="A0A318H7S1"/>
<proteinExistence type="predicted"/>
<reference evidence="3" key="1">
    <citation type="submission" date="2018-05" db="EMBL/GenBank/DDBJ databases">
        <authorList>
            <person name="Deangelis K."/>
            <person name="Huntemann M."/>
            <person name="Clum A."/>
            <person name="Pillay M."/>
            <person name="Palaniappan K."/>
            <person name="Varghese N."/>
            <person name="Mikhailova N."/>
            <person name="Stamatis D."/>
            <person name="Reddy T."/>
            <person name="Daum C."/>
            <person name="Shapiro N."/>
            <person name="Ivanova N."/>
            <person name="Kyrpides N."/>
            <person name="Woyke T."/>
        </authorList>
    </citation>
    <scope>NUCLEOTIDE SEQUENCE [LARGE SCALE GENOMIC DNA]</scope>
    <source>
        <strain evidence="3">GAS496</strain>
    </source>
</reference>
<keyword evidence="3" id="KW-1185">Reference proteome</keyword>
<feature type="transmembrane region" description="Helical" evidence="1">
    <location>
        <begin position="41"/>
        <end position="63"/>
    </location>
</feature>
<evidence type="ECO:0000313" key="3">
    <source>
        <dbReference type="Proteomes" id="UP000247781"/>
    </source>
</evidence>
<dbReference type="InterPro" id="IPR036938">
    <property type="entry name" value="PAP2/HPO_sf"/>
</dbReference>
<feature type="transmembrane region" description="Helical" evidence="1">
    <location>
        <begin position="100"/>
        <end position="121"/>
    </location>
</feature>
<feature type="transmembrane region" description="Helical" evidence="1">
    <location>
        <begin position="70"/>
        <end position="88"/>
    </location>
</feature>
<evidence type="ECO:0000313" key="2">
    <source>
        <dbReference type="EMBL" id="PXX00906.1"/>
    </source>
</evidence>
<gene>
    <name evidence="2" type="ORF">C8E89_13148</name>
</gene>
<sequence>MLRLWPPMALAALLLLGWAVGTGSTSVDDWFHQYHHSPAKWLLLFSEPLVLALLLGGCLVVALNQRRWRLAAVTLLSPPIAIALVQLLKRLFDRQSDGALAYPSGHTTTMVVVLGMAVLVARGALWAVLTAIAFCLLGMIGQGVTYHYFTDTVGALLLGTAIVCVASLTLGHTPHQT</sequence>
<reference evidence="2 3" key="2">
    <citation type="submission" date="2018-06" db="EMBL/GenBank/DDBJ databases">
        <title>Sequencing of bacterial isolates from soil warming experiment in Harvard Forest, Massachusetts, USA.</title>
        <authorList>
            <person name="Deangelis K.PhD."/>
        </authorList>
    </citation>
    <scope>NUCLEOTIDE SEQUENCE [LARGE SCALE GENOMIC DNA]</scope>
    <source>
        <strain evidence="2 3">GAS496</strain>
    </source>
</reference>
<feature type="transmembrane region" description="Helical" evidence="1">
    <location>
        <begin position="128"/>
        <end position="149"/>
    </location>
</feature>
<dbReference type="Gene3D" id="1.20.144.10">
    <property type="entry name" value="Phosphatidic acid phosphatase type 2/haloperoxidase"/>
    <property type="match status" value="1"/>
</dbReference>
<dbReference type="RefSeq" id="WP_110319635.1">
    <property type="nucleotide sequence ID" value="NZ_QJJU01000031.1"/>
</dbReference>
<accession>A0A318H7S1</accession>
<comment type="caution">
    <text evidence="2">The sequence shown here is derived from an EMBL/GenBank/DDBJ whole genome shotgun (WGS) entry which is preliminary data.</text>
</comment>
<protein>
    <recommendedName>
        <fullName evidence="4">PAP2 superfamily protein</fullName>
    </recommendedName>
</protein>
<keyword evidence="1" id="KW-0472">Membrane</keyword>